<protein>
    <recommendedName>
        <fullName evidence="3">Transcriptional regulator</fullName>
    </recommendedName>
</protein>
<dbReference type="SUPFAM" id="SSF48452">
    <property type="entry name" value="TPR-like"/>
    <property type="match status" value="1"/>
</dbReference>
<dbReference type="EMBL" id="BOOR01000007">
    <property type="protein sequence ID" value="GII52822.1"/>
    <property type="molecule type" value="Genomic_DNA"/>
</dbReference>
<proteinExistence type="predicted"/>
<dbReference type="InterPro" id="IPR011990">
    <property type="entry name" value="TPR-like_helical_dom_sf"/>
</dbReference>
<evidence type="ECO:0000313" key="2">
    <source>
        <dbReference type="Proteomes" id="UP000605992"/>
    </source>
</evidence>
<accession>A0A8J3XS52</accession>
<name>A0A8J3XS52_9ACTN</name>
<evidence type="ECO:0000313" key="1">
    <source>
        <dbReference type="EMBL" id="GII52822.1"/>
    </source>
</evidence>
<gene>
    <name evidence="1" type="ORF">Pth03_12110</name>
</gene>
<sequence>MVAERVPAWAERLRAERRRQMWSHSDLARKLVEAAEDHIRAHLPQRDSILRRIRSYEAGEHEPRDPYRILLCRVFGISEAVLFSAGPIVGVPSEGADQSESRDALPGEDGALIRADACEENSSARLEGILTSWDTLMRRRDLLPLTGGLAAAAVISNLSTVPPPYSRELYETCGQLTANYRRLDNLLGPYAVFAQAIDHHNQLTMWVRQAQSAAQRSQMAALAIDSGGLVSWLYLDLEQHDQAFTVARQTAEIAREKGDLARQAYLVGRMSRILCEGRHFERALQLADEALRLAGTRLNYTVRSWLTVMRAHVHACLGHDRECRTDLETAADLLSRAPGPPEDYIAFHDIGHLYKMVGLSLLKLGAHKATALSEGRRAIDTAFEVWSQGAVRASAEVLATQAAACLALHEIPEAARLTGEAYVIAVRTRSPRNLRHVGDLRTGLRPYRDTSAVRALEEQFAL</sequence>
<reference evidence="1" key="1">
    <citation type="submission" date="2021-01" db="EMBL/GenBank/DDBJ databases">
        <title>Whole genome shotgun sequence of Planotetraspora thailandica NBRC 104271.</title>
        <authorList>
            <person name="Komaki H."/>
            <person name="Tamura T."/>
        </authorList>
    </citation>
    <scope>NUCLEOTIDE SEQUENCE</scope>
    <source>
        <strain evidence="1">NBRC 104271</strain>
    </source>
</reference>
<evidence type="ECO:0008006" key="3">
    <source>
        <dbReference type="Google" id="ProtNLM"/>
    </source>
</evidence>
<comment type="caution">
    <text evidence="1">The sequence shown here is derived from an EMBL/GenBank/DDBJ whole genome shotgun (WGS) entry which is preliminary data.</text>
</comment>
<dbReference type="Proteomes" id="UP000605992">
    <property type="component" value="Unassembled WGS sequence"/>
</dbReference>
<dbReference type="AlphaFoldDB" id="A0A8J3XS52"/>
<dbReference type="RefSeq" id="WP_203943110.1">
    <property type="nucleotide sequence ID" value="NZ_BOOR01000007.1"/>
</dbReference>
<dbReference type="Gene3D" id="1.25.40.10">
    <property type="entry name" value="Tetratricopeptide repeat domain"/>
    <property type="match status" value="1"/>
</dbReference>
<keyword evidence="2" id="KW-1185">Reference proteome</keyword>
<organism evidence="1 2">
    <name type="scientific">Planotetraspora thailandica</name>
    <dbReference type="NCBI Taxonomy" id="487172"/>
    <lineage>
        <taxon>Bacteria</taxon>
        <taxon>Bacillati</taxon>
        <taxon>Actinomycetota</taxon>
        <taxon>Actinomycetes</taxon>
        <taxon>Streptosporangiales</taxon>
        <taxon>Streptosporangiaceae</taxon>
        <taxon>Planotetraspora</taxon>
    </lineage>
</organism>